<proteinExistence type="predicted"/>
<dbReference type="Proteomes" id="UP000544052">
    <property type="component" value="Unassembled WGS sequence"/>
</dbReference>
<dbReference type="Proteomes" id="UP000518255">
    <property type="component" value="Unassembled WGS sequence"/>
</dbReference>
<dbReference type="AlphaFoldDB" id="A0A7W3TYJ1"/>
<sequence>MFFLSMFFSFLFLFSILGWAGAQHSDDRVTPIEFFIVAIGSAMIAILTTSLVNVSEVKRMANVPMVVMDKSGFPIVSDFLLIFLLSFVLAAVVEVVLAIIFIVINKKDSISNEGEKNE</sequence>
<dbReference type="EMBL" id="JACIUZ010000036">
    <property type="protein sequence ID" value="MBB1063184.1"/>
    <property type="molecule type" value="Genomic_DNA"/>
</dbReference>
<dbReference type="EMBL" id="JACIUY010000042">
    <property type="protein sequence ID" value="MBB1085400.1"/>
    <property type="molecule type" value="Genomic_DNA"/>
</dbReference>
<evidence type="ECO:0000256" key="1">
    <source>
        <dbReference type="SAM" id="Phobius"/>
    </source>
</evidence>
<feature type="transmembrane region" description="Helical" evidence="1">
    <location>
        <begin position="32"/>
        <end position="54"/>
    </location>
</feature>
<protein>
    <submittedName>
        <fullName evidence="3">Uncharacterized protein</fullName>
    </submittedName>
</protein>
<evidence type="ECO:0000313" key="5">
    <source>
        <dbReference type="Proteomes" id="UP000544052"/>
    </source>
</evidence>
<evidence type="ECO:0000313" key="4">
    <source>
        <dbReference type="Proteomes" id="UP000518255"/>
    </source>
</evidence>
<evidence type="ECO:0000313" key="3">
    <source>
        <dbReference type="EMBL" id="MBB1085400.1"/>
    </source>
</evidence>
<dbReference type="RefSeq" id="WP_182580212.1">
    <property type="nucleotide sequence ID" value="NZ_JACIUY010000042.1"/>
</dbReference>
<evidence type="ECO:0000313" key="2">
    <source>
        <dbReference type="EMBL" id="MBB1063184.1"/>
    </source>
</evidence>
<keyword evidence="1" id="KW-0812">Transmembrane</keyword>
<accession>A0A7W3TYJ1</accession>
<reference evidence="4 5" key="1">
    <citation type="submission" date="2020-07" db="EMBL/GenBank/DDBJ databases">
        <title>Description of Limosilactobacillus balticus sp. nov., Limosilactobacillus agrestis sp. nov., Limosilactobacillus albertensis sp. nov., Limosilactobacillus rudii sp. nov., Limosilactobacillus fastidiosus sp. nov., five novel Limosilactobacillus species isolated from the vertebrate gastrointestinal tract, and proposal of 6 subspecies of Limosilactobacillus reuteri adapted to the gastrointestinal tract of specific vertebrate hosts.</title>
        <authorList>
            <person name="Li F."/>
            <person name="Cheng C."/>
            <person name="Zheng J."/>
            <person name="Quevedo R.M."/>
            <person name="Li J."/>
            <person name="Roos S."/>
            <person name="Gaenzle M.G."/>
            <person name="Walter J."/>
        </authorList>
    </citation>
    <scope>NUCLEOTIDE SEQUENCE [LARGE SCALE GENOMIC DNA]</scope>
    <source>
        <strain evidence="3 4">WF-MA3-C</strain>
        <strain evidence="2 5">WF-MO7-1</strain>
    </source>
</reference>
<gene>
    <name evidence="3" type="ORF">H5R63_01035</name>
    <name evidence="2" type="ORF">H5R64_05325</name>
</gene>
<keyword evidence="5" id="KW-1185">Reference proteome</keyword>
<comment type="caution">
    <text evidence="3">The sequence shown here is derived from an EMBL/GenBank/DDBJ whole genome shotgun (WGS) entry which is preliminary data.</text>
</comment>
<feature type="transmembrane region" description="Helical" evidence="1">
    <location>
        <begin position="75"/>
        <end position="104"/>
    </location>
</feature>
<keyword evidence="1" id="KW-0472">Membrane</keyword>
<organism evidence="3 4">
    <name type="scientific">Limosilactobacillus fastidiosus</name>
    <dbReference type="NCBI Taxonomy" id="2759855"/>
    <lineage>
        <taxon>Bacteria</taxon>
        <taxon>Bacillati</taxon>
        <taxon>Bacillota</taxon>
        <taxon>Bacilli</taxon>
        <taxon>Lactobacillales</taxon>
        <taxon>Lactobacillaceae</taxon>
        <taxon>Limosilactobacillus</taxon>
    </lineage>
</organism>
<keyword evidence="1" id="KW-1133">Transmembrane helix</keyword>
<name>A0A7W3TYJ1_9LACO</name>